<accession>A0A1V0SD57</accession>
<name>A0A1V0SD57_9VIRU</name>
<sequence length="156" mass="17580">MDPQPINQEDIENAKKEAEQEISQVGELPQTDLPPIPDKEKLDQLKAFIDALPAEKRAQLLANLASSNGNVLNPNNKTYSTESSDSMLKQKLRRKMQEKKYGRMTSHAKEQEKQKMLTKMQEYQKQKGPTQSPQTTEQSTTETCGDNCDNNCGGTH</sequence>
<evidence type="ECO:0000256" key="1">
    <source>
        <dbReference type="SAM" id="MobiDB-lite"/>
    </source>
</evidence>
<feature type="compositionally biased region" description="Polar residues" evidence="1">
    <location>
        <begin position="67"/>
        <end position="87"/>
    </location>
</feature>
<evidence type="ECO:0000313" key="2">
    <source>
        <dbReference type="EMBL" id="ARF09653.1"/>
    </source>
</evidence>
<organism evidence="2">
    <name type="scientific">Indivirus ILV1</name>
    <dbReference type="NCBI Taxonomy" id="1977633"/>
    <lineage>
        <taxon>Viruses</taxon>
        <taxon>Varidnaviria</taxon>
        <taxon>Bamfordvirae</taxon>
        <taxon>Nucleocytoviricota</taxon>
        <taxon>Megaviricetes</taxon>
        <taxon>Imitervirales</taxon>
        <taxon>Mimiviridae</taxon>
        <taxon>Klosneuvirinae</taxon>
        <taxon>Indivirus</taxon>
    </lineage>
</organism>
<dbReference type="EMBL" id="KY684086">
    <property type="protein sequence ID" value="ARF09653.1"/>
    <property type="molecule type" value="Genomic_DNA"/>
</dbReference>
<protein>
    <submittedName>
        <fullName evidence="2">Uncharacterized protein</fullName>
    </submittedName>
</protein>
<feature type="region of interest" description="Disordered" evidence="1">
    <location>
        <begin position="67"/>
        <end position="156"/>
    </location>
</feature>
<proteinExistence type="predicted"/>
<reference evidence="2" key="1">
    <citation type="journal article" date="2017" name="Science">
        <title>Giant viruses with an expanded complement of translation system components.</title>
        <authorList>
            <person name="Schulz F."/>
            <person name="Yutin N."/>
            <person name="Ivanova N.N."/>
            <person name="Ortega D.R."/>
            <person name="Lee T.K."/>
            <person name="Vierheilig J."/>
            <person name="Daims H."/>
            <person name="Horn M."/>
            <person name="Wagner M."/>
            <person name="Jensen G.J."/>
            <person name="Kyrpides N.C."/>
            <person name="Koonin E.V."/>
            <person name="Woyke T."/>
        </authorList>
    </citation>
    <scope>NUCLEOTIDE SEQUENCE</scope>
    <source>
        <strain evidence="2">ILV1</strain>
    </source>
</reference>
<feature type="compositionally biased region" description="Low complexity" evidence="1">
    <location>
        <begin position="129"/>
        <end position="143"/>
    </location>
</feature>
<feature type="region of interest" description="Disordered" evidence="1">
    <location>
        <begin position="1"/>
        <end position="38"/>
    </location>
</feature>
<gene>
    <name evidence="2" type="ORF">Indivirus_2_32</name>
</gene>